<dbReference type="PROSITE" id="PS51740">
    <property type="entry name" value="SPOVT_ABRB"/>
    <property type="match status" value="1"/>
</dbReference>
<evidence type="ECO:0000256" key="1">
    <source>
        <dbReference type="ARBA" id="ARBA00007924"/>
    </source>
</evidence>
<dbReference type="EMBL" id="VSIV01000217">
    <property type="protein sequence ID" value="TYB33024.1"/>
    <property type="molecule type" value="Genomic_DNA"/>
</dbReference>
<dbReference type="Pfam" id="PF04014">
    <property type="entry name" value="MazE_antitoxin"/>
    <property type="match status" value="1"/>
</dbReference>
<dbReference type="RefSeq" id="WP_303701472.1">
    <property type="nucleotide sequence ID" value="NZ_VSIV01000217.1"/>
</dbReference>
<reference evidence="4 5" key="1">
    <citation type="submission" date="2019-08" db="EMBL/GenBank/DDBJ databases">
        <title>Genomic characterization of a novel candidate phylum (ARYD3) from a high temperature, high salinity tertiary oil reservoir in north central Oklahoma, USA.</title>
        <authorList>
            <person name="Youssef N.H."/>
            <person name="Yadav A."/>
            <person name="Elshahed M.S."/>
        </authorList>
    </citation>
    <scope>NUCLEOTIDE SEQUENCE [LARGE SCALE GENOMIC DNA]</scope>
    <source>
        <strain evidence="4">ARYD1</strain>
    </source>
</reference>
<evidence type="ECO:0000256" key="2">
    <source>
        <dbReference type="PROSITE-ProRule" id="PRU01076"/>
    </source>
</evidence>
<feature type="domain" description="SpoVT-AbrB" evidence="3">
    <location>
        <begin position="5"/>
        <end position="45"/>
    </location>
</feature>
<dbReference type="GO" id="GO:0003677">
    <property type="term" value="F:DNA binding"/>
    <property type="evidence" value="ECO:0007669"/>
    <property type="project" value="UniProtKB-UniRule"/>
</dbReference>
<dbReference type="NCBIfam" id="NF040493">
    <property type="entry name" value="TA_anti_VapB"/>
    <property type="match status" value="1"/>
</dbReference>
<evidence type="ECO:0000313" key="5">
    <source>
        <dbReference type="Proteomes" id="UP000323337"/>
    </source>
</evidence>
<protein>
    <submittedName>
        <fullName evidence="4">Antitoxin</fullName>
    </submittedName>
</protein>
<evidence type="ECO:0000259" key="3">
    <source>
        <dbReference type="PROSITE" id="PS51740"/>
    </source>
</evidence>
<comment type="similarity">
    <text evidence="1">Belongs to the VapB family.</text>
</comment>
<dbReference type="AlphaFoldDB" id="A0A5D0MH30"/>
<dbReference type="SUPFAM" id="SSF89447">
    <property type="entry name" value="AbrB/MazE/MraZ-like"/>
    <property type="match status" value="1"/>
</dbReference>
<organism evidence="4 5">
    <name type="scientific">Flexistipes sinusarabici</name>
    <dbReference type="NCBI Taxonomy" id="2352"/>
    <lineage>
        <taxon>Bacteria</taxon>
        <taxon>Pseudomonadati</taxon>
        <taxon>Deferribacterota</taxon>
        <taxon>Deferribacteres</taxon>
        <taxon>Deferribacterales</taxon>
        <taxon>Flexistipitaceae</taxon>
        <taxon>Flexistipes</taxon>
    </lineage>
</organism>
<dbReference type="Proteomes" id="UP000323337">
    <property type="component" value="Unassembled WGS sequence"/>
</dbReference>
<accession>A0A5D0MH30</accession>
<dbReference type="InterPro" id="IPR007159">
    <property type="entry name" value="SpoVT-AbrB_dom"/>
</dbReference>
<dbReference type="Gene3D" id="2.10.260.10">
    <property type="match status" value="1"/>
</dbReference>
<evidence type="ECO:0000313" key="4">
    <source>
        <dbReference type="EMBL" id="TYB33024.1"/>
    </source>
</evidence>
<dbReference type="PANTHER" id="PTHR37550">
    <property type="entry name" value="ANTITOXIN VAPB1"/>
    <property type="match status" value="1"/>
</dbReference>
<dbReference type="InterPro" id="IPR037914">
    <property type="entry name" value="SpoVT-AbrB_sf"/>
</dbReference>
<comment type="caution">
    <text evidence="4">The sequence shown here is derived from an EMBL/GenBank/DDBJ whole genome shotgun (WGS) entry which is preliminary data.</text>
</comment>
<dbReference type="InterPro" id="IPR047976">
    <property type="entry name" value="Anti_VapB2-like"/>
</dbReference>
<name>A0A5D0MH30_FLESI</name>
<keyword evidence="2" id="KW-0238">DNA-binding</keyword>
<dbReference type="InterPro" id="IPR051734">
    <property type="entry name" value="VapB_TA_antitoxins"/>
</dbReference>
<gene>
    <name evidence="4" type="ORF">FXF49_08490</name>
</gene>
<sequence>MSVVAKVFKNGRSQAIRIPKQYKVESEEVYIDKVGDTLVIRPKANNKWDNFFETLKNVDTSGFLDDRDQPQVQEKEIF</sequence>
<proteinExistence type="inferred from homology"/>
<dbReference type="PANTHER" id="PTHR37550:SF3">
    <property type="entry name" value="ANTITOXIN VAPB1"/>
    <property type="match status" value="1"/>
</dbReference>
<dbReference type="SMART" id="SM00966">
    <property type="entry name" value="SpoVT_AbrB"/>
    <property type="match status" value="1"/>
</dbReference>